<reference evidence="3" key="2">
    <citation type="journal article" date="2022" name="Front. Microbiol.">
        <title>Comparative Genomic Analysis Revealed Distinct Molecular Components and Organization of CO2-Concentrating Mechanism in Thermophilic Cyanobacteria.</title>
        <authorList>
            <person name="Tang J."/>
            <person name="Zhou H."/>
            <person name="Yao D."/>
            <person name="Riaz S."/>
            <person name="You D."/>
            <person name="Klepacz-Smolka A."/>
            <person name="Daroch M."/>
        </authorList>
    </citation>
    <scope>NUCLEOTIDE SEQUENCE [LARGE SCALE GENOMIC DNA]</scope>
    <source>
        <strain evidence="3">PCC 6715</strain>
    </source>
</reference>
<protein>
    <recommendedName>
        <fullName evidence="1">Helicase HerA barrel domain-containing protein</fullName>
    </recommendedName>
</protein>
<dbReference type="Proteomes" id="UP000231057">
    <property type="component" value="Chromosome"/>
</dbReference>
<proteinExistence type="predicted"/>
<dbReference type="InterPro" id="IPR018538">
    <property type="entry name" value="HerA_barrel_dom"/>
</dbReference>
<feature type="domain" description="Helicase HerA barrel" evidence="1">
    <location>
        <begin position="14"/>
        <end position="105"/>
    </location>
</feature>
<organism evidence="2 3">
    <name type="scientific">Parathermosynechococcus lividus PCC 6715</name>
    <dbReference type="NCBI Taxonomy" id="1917166"/>
    <lineage>
        <taxon>Bacteria</taxon>
        <taxon>Bacillati</taxon>
        <taxon>Cyanobacteriota</taxon>
        <taxon>Cyanophyceae</taxon>
        <taxon>Acaryochloridales</taxon>
        <taxon>Thermosynechococcaceae</taxon>
        <taxon>Parathermosynechococcus</taxon>
    </lineage>
</organism>
<dbReference type="AlphaFoldDB" id="A0A2D2Q0C6"/>
<dbReference type="OrthoDB" id="482145at2"/>
<evidence type="ECO:0000313" key="2">
    <source>
        <dbReference type="EMBL" id="ATS17964.1"/>
    </source>
</evidence>
<dbReference type="KEGG" id="slw:BRW62_03510"/>
<evidence type="ECO:0000259" key="1">
    <source>
        <dbReference type="Pfam" id="PF09378"/>
    </source>
</evidence>
<dbReference type="Pfam" id="PF09378">
    <property type="entry name" value="HAS-barrel"/>
    <property type="match status" value="1"/>
</dbReference>
<accession>A0A2D2Q0C6</accession>
<gene>
    <name evidence="2" type="ORF">BRW62_03510</name>
</gene>
<reference evidence="2 3" key="1">
    <citation type="submission" date="2016-11" db="EMBL/GenBank/DDBJ databases">
        <title>Complete genome sequence of thermophilic cyanobacteria strain Synechococcus sp. PCC6715.</title>
        <authorList>
            <person name="Tang J."/>
            <person name="Daroch M."/>
            <person name="Liang Y."/>
            <person name="Jiang D."/>
            <person name="Shah M."/>
        </authorList>
    </citation>
    <scope>NUCLEOTIDE SEQUENCE [LARGE SCALE GENOMIC DNA]</scope>
    <source>
        <strain evidence="2 3">PCC 6715</strain>
    </source>
</reference>
<dbReference type="RefSeq" id="WP_099798317.1">
    <property type="nucleotide sequence ID" value="NZ_CP018092.1"/>
</dbReference>
<keyword evidence="3" id="KW-1185">Reference proteome</keyword>
<name>A0A2D2Q0C6_PARLV</name>
<evidence type="ECO:0000313" key="3">
    <source>
        <dbReference type="Proteomes" id="UP000231057"/>
    </source>
</evidence>
<dbReference type="EMBL" id="CP018092">
    <property type="protein sequence ID" value="ATS17964.1"/>
    <property type="molecule type" value="Genomic_DNA"/>
</dbReference>
<sequence length="204" mass="22914">MPRRSPTPTLAPFAEVVQTATDHVIAQCYQPPTLDFAQVPALGSWVWIPEGDRHIYGVVAYAVTAPIDTIHRATALGLSLEQLRQEQPHIFAMLKTEVTIGIVGFQEHARSYPHLPPQPPQMHQQVYTCDPSVVLAFSEQLTFLRTLLTLNYGPGDALIAATLRHLYQLRGGDRPWLVQAAQLLSRLLKDDYDRLRGILEQVYL</sequence>